<evidence type="ECO:0000256" key="1">
    <source>
        <dbReference type="SAM" id="Phobius"/>
    </source>
</evidence>
<protein>
    <recommendedName>
        <fullName evidence="2">HTH LytTR-type domain-containing protein</fullName>
    </recommendedName>
</protein>
<dbReference type="RefSeq" id="WP_106930661.1">
    <property type="nucleotide sequence ID" value="NZ_PYFT01000001.1"/>
</dbReference>
<keyword evidence="1" id="KW-0472">Membrane</keyword>
<feature type="transmembrane region" description="Helical" evidence="1">
    <location>
        <begin position="79"/>
        <end position="101"/>
    </location>
</feature>
<name>A0A2T2YGS6_9BACT</name>
<dbReference type="InterPro" id="IPR046947">
    <property type="entry name" value="LytR-like"/>
</dbReference>
<comment type="caution">
    <text evidence="3">The sequence shown here is derived from an EMBL/GenBank/DDBJ whole genome shotgun (WGS) entry which is preliminary data.</text>
</comment>
<dbReference type="GO" id="GO:0000156">
    <property type="term" value="F:phosphorelay response regulator activity"/>
    <property type="evidence" value="ECO:0007669"/>
    <property type="project" value="InterPro"/>
</dbReference>
<dbReference type="PANTHER" id="PTHR37299">
    <property type="entry name" value="TRANSCRIPTIONAL REGULATOR-RELATED"/>
    <property type="match status" value="1"/>
</dbReference>
<evidence type="ECO:0000313" key="4">
    <source>
        <dbReference type="Proteomes" id="UP000240357"/>
    </source>
</evidence>
<keyword evidence="4" id="KW-1185">Reference proteome</keyword>
<dbReference type="SMART" id="SM00850">
    <property type="entry name" value="LytTR"/>
    <property type="match status" value="1"/>
</dbReference>
<dbReference type="InterPro" id="IPR007492">
    <property type="entry name" value="LytTR_DNA-bd_dom"/>
</dbReference>
<dbReference type="PANTHER" id="PTHR37299:SF1">
    <property type="entry name" value="STAGE 0 SPORULATION PROTEIN A HOMOLOG"/>
    <property type="match status" value="1"/>
</dbReference>
<gene>
    <name evidence="3" type="ORF">AHMF7605_15030</name>
</gene>
<evidence type="ECO:0000259" key="2">
    <source>
        <dbReference type="PROSITE" id="PS50930"/>
    </source>
</evidence>
<dbReference type="Gene3D" id="2.40.50.1020">
    <property type="entry name" value="LytTr DNA-binding domain"/>
    <property type="match status" value="1"/>
</dbReference>
<dbReference type="AlphaFoldDB" id="A0A2T2YGS6"/>
<feature type="transmembrane region" description="Helical" evidence="1">
    <location>
        <begin position="116"/>
        <end position="141"/>
    </location>
</feature>
<feature type="transmembrane region" description="Helical" evidence="1">
    <location>
        <begin position="9"/>
        <end position="26"/>
    </location>
</feature>
<keyword evidence="1" id="KW-0812">Transmembrane</keyword>
<reference evidence="3 4" key="1">
    <citation type="submission" date="2018-03" db="EMBL/GenBank/DDBJ databases">
        <title>Adhaeribacter sp. HMF7605 Genome sequencing and assembly.</title>
        <authorList>
            <person name="Kang H."/>
            <person name="Kang J."/>
            <person name="Cha I."/>
            <person name="Kim H."/>
            <person name="Joh K."/>
        </authorList>
    </citation>
    <scope>NUCLEOTIDE SEQUENCE [LARGE SCALE GENOMIC DNA]</scope>
    <source>
        <strain evidence="3 4">HMF7605</strain>
    </source>
</reference>
<keyword evidence="1" id="KW-1133">Transmembrane helix</keyword>
<feature type="transmembrane region" description="Helical" evidence="1">
    <location>
        <begin position="38"/>
        <end position="58"/>
    </location>
</feature>
<dbReference type="PROSITE" id="PS50930">
    <property type="entry name" value="HTH_LYTTR"/>
    <property type="match status" value="1"/>
</dbReference>
<feature type="domain" description="HTH LytTR-type" evidence="2">
    <location>
        <begin position="172"/>
        <end position="279"/>
    </location>
</feature>
<dbReference type="GO" id="GO:0003677">
    <property type="term" value="F:DNA binding"/>
    <property type="evidence" value="ECO:0007669"/>
    <property type="project" value="InterPro"/>
</dbReference>
<organism evidence="3 4">
    <name type="scientific">Adhaeribacter arboris</name>
    <dbReference type="NCBI Taxonomy" id="2072846"/>
    <lineage>
        <taxon>Bacteria</taxon>
        <taxon>Pseudomonadati</taxon>
        <taxon>Bacteroidota</taxon>
        <taxon>Cytophagia</taxon>
        <taxon>Cytophagales</taxon>
        <taxon>Hymenobacteraceae</taxon>
        <taxon>Adhaeribacter</taxon>
    </lineage>
</organism>
<dbReference type="Pfam" id="PF04397">
    <property type="entry name" value="LytTR"/>
    <property type="match status" value="1"/>
</dbReference>
<accession>A0A2T2YGS6</accession>
<dbReference type="OrthoDB" id="9787344at2"/>
<sequence>MQVIYPDKKIRLIAIPFLGLIFRHIGEPSPLITLLRSPTYYIDLGVSILVLGLLWQYNRWVFVQLDKQYSWLTKPTERFVLQFFLGIGVSLLLVTMVSFVYNEFIIKPQRTPEFDITILFVTDVPVSFLIFLSIHLLYALLYIRQVYEAKLQALQRIIETSEEKPEPAVRNIMAYQGKALVPVPLQEVAYFYKAKDLTFLRTFAGKDYAMDETLEYFENSLPEKSFFRLNRQMLTHMNAVKKFSSDGTGRLLLHLEPTFKEEVYVSRRRSPEFQAWMREVTV</sequence>
<evidence type="ECO:0000313" key="3">
    <source>
        <dbReference type="EMBL" id="PSR54726.1"/>
    </source>
</evidence>
<dbReference type="Proteomes" id="UP000240357">
    <property type="component" value="Unassembled WGS sequence"/>
</dbReference>
<proteinExistence type="predicted"/>
<dbReference type="EMBL" id="PYFT01000001">
    <property type="protein sequence ID" value="PSR54726.1"/>
    <property type="molecule type" value="Genomic_DNA"/>
</dbReference>